<dbReference type="GO" id="GO:0016747">
    <property type="term" value="F:acyltransferase activity, transferring groups other than amino-acyl groups"/>
    <property type="evidence" value="ECO:0007669"/>
    <property type="project" value="InterPro"/>
</dbReference>
<dbReference type="EMBL" id="WMIE01000009">
    <property type="protein sequence ID" value="MTH78997.1"/>
    <property type="molecule type" value="Genomic_DNA"/>
</dbReference>
<dbReference type="PANTHER" id="PTHR43072">
    <property type="entry name" value="N-ACETYLTRANSFERASE"/>
    <property type="match status" value="1"/>
</dbReference>
<reference evidence="2 3" key="1">
    <citation type="submission" date="2019-11" db="EMBL/GenBank/DDBJ databases">
        <authorList>
            <person name="Dong K."/>
        </authorList>
    </citation>
    <scope>NUCLEOTIDE SEQUENCE [LARGE SCALE GENOMIC DNA]</scope>
    <source>
        <strain evidence="2 3">NBRC 111993</strain>
    </source>
</reference>
<dbReference type="InterPro" id="IPR000182">
    <property type="entry name" value="GNAT_dom"/>
</dbReference>
<dbReference type="AlphaFoldDB" id="A0A6L6JEH8"/>
<accession>A0A6L6JEH8</accession>
<gene>
    <name evidence="2" type="ORF">GL286_14800</name>
</gene>
<evidence type="ECO:0000313" key="2">
    <source>
        <dbReference type="EMBL" id="MTH78997.1"/>
    </source>
</evidence>
<evidence type="ECO:0000313" key="3">
    <source>
        <dbReference type="Proteomes" id="UP000478183"/>
    </source>
</evidence>
<dbReference type="Gene3D" id="3.40.630.30">
    <property type="match status" value="1"/>
</dbReference>
<dbReference type="InterPro" id="IPR016181">
    <property type="entry name" value="Acyl_CoA_acyltransferase"/>
</dbReference>
<dbReference type="RefSeq" id="WP_170295216.1">
    <property type="nucleotide sequence ID" value="NZ_WMIE01000009.1"/>
</dbReference>
<keyword evidence="3" id="KW-1185">Reference proteome</keyword>
<dbReference type="SUPFAM" id="SSF55729">
    <property type="entry name" value="Acyl-CoA N-acyltransferases (Nat)"/>
    <property type="match status" value="1"/>
</dbReference>
<protein>
    <submittedName>
        <fullName evidence="2">GNAT family N-acetyltransferase</fullName>
    </submittedName>
</protein>
<evidence type="ECO:0000259" key="1">
    <source>
        <dbReference type="PROSITE" id="PS51186"/>
    </source>
</evidence>
<dbReference type="Proteomes" id="UP000478183">
    <property type="component" value="Unassembled WGS sequence"/>
</dbReference>
<dbReference type="CDD" id="cd04301">
    <property type="entry name" value="NAT_SF"/>
    <property type="match status" value="1"/>
</dbReference>
<organism evidence="2 3">
    <name type="scientific">Paracoccus aestuariivivens</name>
    <dbReference type="NCBI Taxonomy" id="1820333"/>
    <lineage>
        <taxon>Bacteria</taxon>
        <taxon>Pseudomonadati</taxon>
        <taxon>Pseudomonadota</taxon>
        <taxon>Alphaproteobacteria</taxon>
        <taxon>Rhodobacterales</taxon>
        <taxon>Paracoccaceae</taxon>
        <taxon>Paracoccus</taxon>
    </lineage>
</organism>
<keyword evidence="2" id="KW-0808">Transferase</keyword>
<comment type="caution">
    <text evidence="2">The sequence shown here is derived from an EMBL/GenBank/DDBJ whole genome shotgun (WGS) entry which is preliminary data.</text>
</comment>
<feature type="domain" description="N-acetyltransferase" evidence="1">
    <location>
        <begin position="105"/>
        <end position="238"/>
    </location>
</feature>
<dbReference type="Pfam" id="PF00583">
    <property type="entry name" value="Acetyltransf_1"/>
    <property type="match status" value="1"/>
</dbReference>
<dbReference type="PROSITE" id="PS51186">
    <property type="entry name" value="GNAT"/>
    <property type="match status" value="1"/>
</dbReference>
<proteinExistence type="predicted"/>
<sequence length="238" mass="25708">MTPDRSIADAFEATWPAAEYRNSGALRTGRGLGAGGRVSSTIALGTDWQPADLDAAEAVHREWDQRPMFRMADTDIALRDALIGRGYQRETPTAIMAMDCAGLAAELPALTAFAIWPPLEVQRDLWAAGNISPPRQAVMERVRGPHTAILGRMDDRAAGSAFVAIEGPVAMIHAIEVAPQFRRLGMASWLLHAAANWAAQNDAPRLGLAVSRANTGARAAYDKLGFREVGAYSYWARP</sequence>
<name>A0A6L6JEH8_9RHOB</name>